<comment type="catalytic activity">
    <reaction evidence="8 10">
        <text>L-threonyl-[protein] + ATP = O-phospho-L-threonyl-[protein] + ADP + H(+)</text>
        <dbReference type="Rhea" id="RHEA:46608"/>
        <dbReference type="Rhea" id="RHEA-COMP:11060"/>
        <dbReference type="Rhea" id="RHEA-COMP:11605"/>
        <dbReference type="ChEBI" id="CHEBI:15378"/>
        <dbReference type="ChEBI" id="CHEBI:30013"/>
        <dbReference type="ChEBI" id="CHEBI:30616"/>
        <dbReference type="ChEBI" id="CHEBI:61977"/>
        <dbReference type="ChEBI" id="CHEBI:456216"/>
        <dbReference type="EC" id="2.7.11.1"/>
    </reaction>
</comment>
<evidence type="ECO:0000313" key="15">
    <source>
        <dbReference type="EMBL" id="RCN32376.1"/>
    </source>
</evidence>
<evidence type="ECO:0000256" key="1">
    <source>
        <dbReference type="ARBA" id="ARBA00011031"/>
    </source>
</evidence>
<dbReference type="InterPro" id="IPR036738">
    <property type="entry name" value="FRB_sf"/>
</dbReference>
<dbReference type="Pfam" id="PF08771">
    <property type="entry name" value="FRB_dom"/>
    <property type="match status" value="1"/>
</dbReference>
<dbReference type="FunFam" id="3.30.1010.10:FF:000006">
    <property type="entry name" value="Serine/threonine-protein kinase TOR"/>
    <property type="match status" value="1"/>
</dbReference>
<comment type="caution">
    <text evidence="15">The sequence shown here is derived from an EMBL/GenBank/DDBJ whole genome shotgun (WGS) entry which is preliminary data.</text>
</comment>
<dbReference type="GO" id="GO:0031932">
    <property type="term" value="C:TORC2 complex"/>
    <property type="evidence" value="ECO:0007669"/>
    <property type="project" value="TreeGrafter"/>
</dbReference>
<dbReference type="GO" id="GO:0004674">
    <property type="term" value="F:protein serine/threonine kinase activity"/>
    <property type="evidence" value="ECO:0007669"/>
    <property type="project" value="UniProtKB-KW"/>
</dbReference>
<dbReference type="PROSITE" id="PS50290">
    <property type="entry name" value="PI3_4_KINASE_3"/>
    <property type="match status" value="1"/>
</dbReference>
<evidence type="ECO:0000256" key="8">
    <source>
        <dbReference type="ARBA" id="ARBA00047899"/>
    </source>
</evidence>
<evidence type="ECO:0000256" key="2">
    <source>
        <dbReference type="ARBA" id="ARBA00022527"/>
    </source>
</evidence>
<dbReference type="InterPro" id="IPR026683">
    <property type="entry name" value="TOR_cat"/>
</dbReference>
<comment type="similarity">
    <text evidence="1 10">Belongs to the PI3/PI4-kinase family.</text>
</comment>
<keyword evidence="7 10" id="KW-0067">ATP-binding</keyword>
<feature type="region of interest" description="Disordered" evidence="11">
    <location>
        <begin position="1182"/>
        <end position="1208"/>
    </location>
</feature>
<evidence type="ECO:0000259" key="12">
    <source>
        <dbReference type="PROSITE" id="PS50290"/>
    </source>
</evidence>
<dbReference type="PROSITE" id="PS00916">
    <property type="entry name" value="PI3_4_KINASE_2"/>
    <property type="match status" value="1"/>
</dbReference>
<dbReference type="GO" id="GO:0038202">
    <property type="term" value="P:TORC1 signaling"/>
    <property type="evidence" value="ECO:0007669"/>
    <property type="project" value="TreeGrafter"/>
</dbReference>
<dbReference type="PANTHER" id="PTHR11139:SF9">
    <property type="entry name" value="SERINE_THREONINE-PROTEIN KINASE MTOR"/>
    <property type="match status" value="1"/>
</dbReference>
<gene>
    <name evidence="15" type="ORF">ANCCAN_21821</name>
</gene>
<dbReference type="GO" id="GO:0005737">
    <property type="term" value="C:cytoplasm"/>
    <property type="evidence" value="ECO:0007669"/>
    <property type="project" value="TreeGrafter"/>
</dbReference>
<dbReference type="InterPro" id="IPR011989">
    <property type="entry name" value="ARM-like"/>
</dbReference>
<proteinExistence type="inferred from homology"/>
<dbReference type="SMART" id="SM01343">
    <property type="entry name" value="FATC"/>
    <property type="match status" value="1"/>
</dbReference>
<dbReference type="GO" id="GO:0106310">
    <property type="term" value="F:protein serine kinase activity"/>
    <property type="evidence" value="ECO:0007669"/>
    <property type="project" value="RHEA"/>
</dbReference>
<dbReference type="GO" id="GO:0005634">
    <property type="term" value="C:nucleus"/>
    <property type="evidence" value="ECO:0007669"/>
    <property type="project" value="TreeGrafter"/>
</dbReference>
<dbReference type="Pfam" id="PF00454">
    <property type="entry name" value="PI3_PI4_kinase"/>
    <property type="match status" value="1"/>
</dbReference>
<dbReference type="SUPFAM" id="SSF56112">
    <property type="entry name" value="Protein kinase-like (PK-like)"/>
    <property type="match status" value="1"/>
</dbReference>
<dbReference type="PROSITE" id="PS51190">
    <property type="entry name" value="FATC"/>
    <property type="match status" value="1"/>
</dbReference>
<sequence length="2547" mass="288330">MDIERDRSRDANARAAAGAFLAGLKTKNDEKRVKTAKELFKKSCSNLKVYHNLKLPVISFLRFVAGELKDEAPEYMQEFISFLDTKSDQSAVHECIYSPDLDEKKAGIFLIVCLAETSIDGESNRVVRFANFLLKVLTMPNMDEAGMELATRALAFLIQTSKSYAAELVEKCLDQCLEWLEEPTRNEQRRLASVLLARELAMFTATSFFLRANVFFKSIFTVIRDPKPQIRIASINALHAALTITSQREAKLKTEWYTKCYAEALNTLKINELSKDDRTHSMLLVLNELVRIADATFERIRLEALDIRQTETSIATPIEWLTQPRVANTVESSTARALVAANFSEICGHAKAAAFSCGRSVPVHQTLLELFPRLSAWDQCEPSLCKVMFEHAKNIVQKNGNALVALGLLMLQNPERYRSSIGQMMMVVTEMLNTAVSKKRTPEPAVFIFLTLFVKAYKTTVMNEIKQLLGLLFKTGLTKGLTSVMHEVVRHIPTLQMDVQDGLMKELYMILTGCVLPSKLDPPKKPVLPAQTLQVSNVPLTVLALDTLGEFEFQRHYLEMFMQYISEGYLLCDSVTVRLAAVRCCTAISKPFVKVYEKVHREHRQWVLALIHGVLRSLVSAGVVDPQLEVRLCVLQCFCEADRAFLSHLAQPEMLQLQFMSLHDEKLEMQEAAVCLLGRLSELNPALVLPRMRRVLLETLSQLTNSGQAKLEQHSARLLTQLARQSPKFMRPYLGPLLQALLPKLRNEMKHVDVTVHVLHAISELCVVGGAEIVRNIDPLFQKLTQLINDSSSLQRREAALRTIGRIARSTAYVVDPYKDYPNLLDDLLRLLKTEMSSKMRRQAISTLGILGALDPYTHKVFTGAVQSATSISTALSLPMARDAADPRQDIIQWYNYEKCTLEEFYPAITIANLMVMVQDEAFTQYYKEIAQALLTIFRSLGDSFPQYVQQVVPRLIEVTRACRGRPSHREFFLRQLASLVAIIKVHAKPYMKQIFSLIADAWSEDQSVKVTVVSVLEQIGTALGQEFAPHIAELIPYLLYVVQTDKSEDRKLTAQVLSCVRSLSGCLTPHLHLVLPPVLTILDDSGVPIGVRQSALDTVLHLTRSDDLSDYAPRLMQTWQRGISVVPLQPQLLELLVEIVNQMWKHFEVFRRSVDANLRKYNLNSGEAYEKYIKTAQQAMLHPAERPGKRRGTGAVPPERINAPHSFTPSAAKNMDQILSWTVNKQRLNIDAVVRAWTVDSLVSKEEWAQWLVKLRVAFIKSGSSAAIRAAASLSDQHQHLAKDLFNAAFMSVWTELTEELQDRLTGSLLTALETSNHPDVIQTILNLAEFMDHSERGPLPIAYDRLGKSAEETKAYAKALRYKELQIHKHLNRGGGGLTTEDCQALITYANKLNVQEEAAGVVRYAEQHEMVIPMLGRWYEKLNEWEKALEAYMADPEPLSDEMVGHQMRCLEALGRWGELNERARTVEKKDQKVAVMAARGAWAVGEWQAMEDYVSQINENSQDGAMLRAVLAVKRDQYDVALNYIDKVRDMYDSELTAMASESYERAYGAMVCVQQLAELEEAMEFKLRPERQTRIALLWSRRLQGCRQNIEQWQRLLMIRSLVLTPQEMHPLRVKFSSLCRKQGKHVMCRDVLRELLGLEPGAPLHKAVAPSEKPQLVLALCKQLWMDDYRNEAVRTLEVLVNHLDRLPPNHTPEAARLCAKITTFIHEFFYFYQACLKLGEWTEILAESAPNTNGSASLTSPHRSIFGGPPLTDEPTATEQVIRHYARSTEYDKDWHKAWHKLASAYFSALSREKELSQAVAAAAVRSPHTRLIHPAPPPLIPQPAMGLMPPVGAPVQPAPMPPQPMPPQPMMPVTVNTTGVPLMPVGPPPPPGAPPGPMMQLIPPQLSPMPMHNTPMATPPPPAVPVNIAYAVSAVKCFTRALQLAPGSRLEDTLRLLQLMFDYGEYNEVYKQLSENIKGLPIETWLEAVPQLMARLDSRDKMASLVKQVILEISKMKPQALVYALTVAAKSSNVDRQKNAQEMLGVMAEMHPKLVEEASMVSEELVRCAILWHEQWHDALDEASRQYFQEKNTVAMMETLEPVHKMIEKGPTTLKEQSFNQTYYCELSDAYKFCQAFKRTENVKELTQAWEIYCQVFKKITAQLRQLTSLDLNYISPMLMRAKDLELAVPGTYDPSQPVVGIASIGTHLQVISSKQRPRKMTIRGSNGREYAFLLKGHEDPRQDERVMQLFGLINTLLVNNAETCRRNLTIQRYSIVALSHNSGLIGWVPDCDTLHSLVRDYRDKKKVSLSLEHKVMQSLAQDTEQVTLMQKVQLFERALASTTGDDLQHILWLKSPSSEVWFDRRTNYTRSMACMSMVGYILGLGDRHPSNLMLDRLTGKIVHIDFGDCFDVAMTREKFPEKIPFRLTRMLVKAMEVTGIEGNYRFTCERVLRLLRANRESLLAVLEAFVYDPVISWRLLEGTKRVPGEKHDVTRRKTLQEAPRIVRERVIDRIKHKLAGSEFGNGEVDVQEQIDRLVEQATLHENLCQCYIGWCPFW</sequence>
<dbReference type="PROSITE" id="PS51189">
    <property type="entry name" value="FAT"/>
    <property type="match status" value="1"/>
</dbReference>
<dbReference type="Gene3D" id="1.25.10.10">
    <property type="entry name" value="Leucine-rich Repeat Variant"/>
    <property type="match status" value="3"/>
</dbReference>
<dbReference type="EMBL" id="JOJR01001105">
    <property type="protein sequence ID" value="RCN32376.1"/>
    <property type="molecule type" value="Genomic_DNA"/>
</dbReference>
<dbReference type="Pfam" id="PF02259">
    <property type="entry name" value="FAT"/>
    <property type="match status" value="1"/>
</dbReference>
<dbReference type="InterPro" id="IPR036940">
    <property type="entry name" value="PI3/4_kinase_cat_sf"/>
</dbReference>
<dbReference type="Pfam" id="PF02260">
    <property type="entry name" value="FATC"/>
    <property type="match status" value="1"/>
</dbReference>
<dbReference type="InterPro" id="IPR018936">
    <property type="entry name" value="PI3/4_kinase_CS"/>
</dbReference>
<dbReference type="GO" id="GO:0045727">
    <property type="term" value="P:positive regulation of translation"/>
    <property type="evidence" value="ECO:0007669"/>
    <property type="project" value="UniProtKB-ARBA"/>
</dbReference>
<keyword evidence="16" id="KW-1185">Reference proteome</keyword>
<dbReference type="GO" id="GO:0016242">
    <property type="term" value="P:negative regulation of macroautophagy"/>
    <property type="evidence" value="ECO:0007669"/>
    <property type="project" value="TreeGrafter"/>
</dbReference>
<dbReference type="GO" id="GO:0044877">
    <property type="term" value="F:protein-containing complex binding"/>
    <property type="evidence" value="ECO:0007669"/>
    <property type="project" value="InterPro"/>
</dbReference>
<keyword evidence="5 10" id="KW-0547">Nucleotide-binding</keyword>
<dbReference type="InterPro" id="IPR014009">
    <property type="entry name" value="PIK_FAT"/>
</dbReference>
<feature type="domain" description="FATC" evidence="14">
    <location>
        <begin position="2515"/>
        <end position="2547"/>
    </location>
</feature>
<keyword evidence="4" id="KW-0677">Repeat</keyword>
<comment type="catalytic activity">
    <reaction evidence="9">
        <text>L-seryl-[protein] + ATP = O-phospho-L-seryl-[protein] + ADP + H(+)</text>
        <dbReference type="Rhea" id="RHEA:17989"/>
        <dbReference type="Rhea" id="RHEA-COMP:9863"/>
        <dbReference type="Rhea" id="RHEA-COMP:11604"/>
        <dbReference type="ChEBI" id="CHEBI:15378"/>
        <dbReference type="ChEBI" id="CHEBI:29999"/>
        <dbReference type="ChEBI" id="CHEBI:30616"/>
        <dbReference type="ChEBI" id="CHEBI:83421"/>
        <dbReference type="ChEBI" id="CHEBI:456216"/>
        <dbReference type="EC" id="2.7.11.1"/>
    </reaction>
</comment>
<evidence type="ECO:0000256" key="10">
    <source>
        <dbReference type="RuleBase" id="RU364109"/>
    </source>
</evidence>
<dbReference type="PROSITE" id="PS00915">
    <property type="entry name" value="PI3_4_KINASE_1"/>
    <property type="match status" value="1"/>
</dbReference>
<dbReference type="Gene3D" id="1.10.1070.11">
    <property type="entry name" value="Phosphatidylinositol 3-/4-kinase, catalytic domain"/>
    <property type="match status" value="1"/>
</dbReference>
<evidence type="ECO:0000256" key="6">
    <source>
        <dbReference type="ARBA" id="ARBA00022777"/>
    </source>
</evidence>
<evidence type="ECO:0000313" key="16">
    <source>
        <dbReference type="Proteomes" id="UP000252519"/>
    </source>
</evidence>
<dbReference type="Pfam" id="PF11865">
    <property type="entry name" value="mTOR_dom"/>
    <property type="match status" value="1"/>
</dbReference>
<evidence type="ECO:0000256" key="3">
    <source>
        <dbReference type="ARBA" id="ARBA00022679"/>
    </source>
</evidence>
<dbReference type="SUPFAM" id="SSF48371">
    <property type="entry name" value="ARM repeat"/>
    <property type="match status" value="1"/>
</dbReference>
<evidence type="ECO:0000256" key="7">
    <source>
        <dbReference type="ARBA" id="ARBA00022840"/>
    </source>
</evidence>
<dbReference type="FunFam" id="1.20.120.150:FF:000001">
    <property type="entry name" value="Serine/threonine-protein kinase TOR"/>
    <property type="match status" value="1"/>
</dbReference>
<dbReference type="GO" id="GO:0005524">
    <property type="term" value="F:ATP binding"/>
    <property type="evidence" value="ECO:0007669"/>
    <property type="project" value="UniProtKB-KW"/>
</dbReference>
<dbReference type="Proteomes" id="UP000252519">
    <property type="component" value="Unassembled WGS sequence"/>
</dbReference>
<dbReference type="InterPro" id="IPR003152">
    <property type="entry name" value="FATC_dom"/>
</dbReference>
<dbReference type="InterPro" id="IPR009076">
    <property type="entry name" value="FRB_dom"/>
</dbReference>
<evidence type="ECO:0000259" key="14">
    <source>
        <dbReference type="PROSITE" id="PS51190"/>
    </source>
</evidence>
<dbReference type="STRING" id="29170.A0A368FJM3"/>
<dbReference type="InterPro" id="IPR000403">
    <property type="entry name" value="PI3/4_kinase_cat_dom"/>
</dbReference>
<feature type="domain" description="FAT" evidence="13">
    <location>
        <begin position="1347"/>
        <end position="2019"/>
    </location>
</feature>
<evidence type="ECO:0000259" key="13">
    <source>
        <dbReference type="PROSITE" id="PS51189"/>
    </source>
</evidence>
<dbReference type="InterPro" id="IPR050517">
    <property type="entry name" value="DDR_Repair_Kinase"/>
</dbReference>
<dbReference type="InterPro" id="IPR057564">
    <property type="entry name" value="HEAT_ATR"/>
</dbReference>
<dbReference type="FunFam" id="1.10.1070.11:FF:000040">
    <property type="entry name" value="Serine/threonine-protein kinase TOR"/>
    <property type="match status" value="1"/>
</dbReference>
<dbReference type="EC" id="2.7.11.1" evidence="10"/>
<evidence type="ECO:0000256" key="4">
    <source>
        <dbReference type="ARBA" id="ARBA00022737"/>
    </source>
</evidence>
<dbReference type="SUPFAM" id="SSF47212">
    <property type="entry name" value="FKBP12-rapamycin-binding domain of FKBP-rapamycin-associated protein (FRAP)"/>
    <property type="match status" value="1"/>
</dbReference>
<dbReference type="Pfam" id="PF23593">
    <property type="entry name" value="HEAT_ATR"/>
    <property type="match status" value="1"/>
</dbReference>
<feature type="domain" description="PI3K/PI4K catalytic" evidence="12">
    <location>
        <begin position="2193"/>
        <end position="2507"/>
    </location>
</feature>
<keyword evidence="3 10" id="KW-0808">Transferase</keyword>
<dbReference type="InterPro" id="IPR016024">
    <property type="entry name" value="ARM-type_fold"/>
</dbReference>
<evidence type="ECO:0000256" key="5">
    <source>
        <dbReference type="ARBA" id="ARBA00022741"/>
    </source>
</evidence>
<protein>
    <recommendedName>
        <fullName evidence="10">Serine/threonine-protein kinase TOR</fullName>
        <ecNumber evidence="10">2.7.11.1</ecNumber>
    </recommendedName>
</protein>
<accession>A0A368FJM3</accession>
<dbReference type="OrthoDB" id="2250022at2759"/>
<keyword evidence="6 10" id="KW-0418">Kinase</keyword>
<dbReference type="PANTHER" id="PTHR11139">
    <property type="entry name" value="ATAXIA TELANGIECTASIA MUTATED ATM -RELATED"/>
    <property type="match status" value="1"/>
</dbReference>
<organism evidence="15 16">
    <name type="scientific">Ancylostoma caninum</name>
    <name type="common">Dog hookworm</name>
    <dbReference type="NCBI Taxonomy" id="29170"/>
    <lineage>
        <taxon>Eukaryota</taxon>
        <taxon>Metazoa</taxon>
        <taxon>Ecdysozoa</taxon>
        <taxon>Nematoda</taxon>
        <taxon>Chromadorea</taxon>
        <taxon>Rhabditida</taxon>
        <taxon>Rhabditina</taxon>
        <taxon>Rhabditomorpha</taxon>
        <taxon>Strongyloidea</taxon>
        <taxon>Ancylostomatidae</taxon>
        <taxon>Ancylostomatinae</taxon>
        <taxon>Ancylostoma</taxon>
    </lineage>
</organism>
<dbReference type="Gene3D" id="1.25.40.10">
    <property type="entry name" value="Tetratricopeptide repeat domain"/>
    <property type="match status" value="1"/>
</dbReference>
<feature type="region of interest" description="Disordered" evidence="11">
    <location>
        <begin position="1738"/>
        <end position="1760"/>
    </location>
</feature>
<dbReference type="Gene3D" id="1.20.120.150">
    <property type="entry name" value="FKBP12-rapamycin binding domain"/>
    <property type="match status" value="1"/>
</dbReference>
<reference evidence="15 16" key="1">
    <citation type="submission" date="2014-10" db="EMBL/GenBank/DDBJ databases">
        <title>Draft genome of the hookworm Ancylostoma caninum.</title>
        <authorList>
            <person name="Mitreva M."/>
        </authorList>
    </citation>
    <scope>NUCLEOTIDE SEQUENCE [LARGE SCALE GENOMIC DNA]</scope>
    <source>
        <strain evidence="15 16">Baltimore</strain>
    </source>
</reference>
<dbReference type="InterPro" id="IPR011009">
    <property type="entry name" value="Kinase-like_dom_sf"/>
</dbReference>
<dbReference type="CDD" id="cd05169">
    <property type="entry name" value="PIKKc_TOR"/>
    <property type="match status" value="1"/>
</dbReference>
<dbReference type="InterPro" id="IPR024585">
    <property type="entry name" value="mTOR_dom"/>
</dbReference>
<dbReference type="SMART" id="SM01345">
    <property type="entry name" value="Rapamycin_bind"/>
    <property type="match status" value="1"/>
</dbReference>
<feature type="compositionally biased region" description="Polar residues" evidence="11">
    <location>
        <begin position="1738"/>
        <end position="1749"/>
    </location>
</feature>
<dbReference type="InterPro" id="IPR011990">
    <property type="entry name" value="TPR-like_helical_dom_sf"/>
</dbReference>
<dbReference type="SMART" id="SM01346">
    <property type="entry name" value="DUF3385"/>
    <property type="match status" value="1"/>
</dbReference>
<evidence type="ECO:0000256" key="9">
    <source>
        <dbReference type="ARBA" id="ARBA00048679"/>
    </source>
</evidence>
<dbReference type="SMART" id="SM00146">
    <property type="entry name" value="PI3Kc"/>
    <property type="match status" value="1"/>
</dbReference>
<dbReference type="InterPro" id="IPR003151">
    <property type="entry name" value="PIK-rel_kinase_FAT"/>
</dbReference>
<name>A0A368FJM3_ANCCA</name>
<dbReference type="GO" id="GO:0031931">
    <property type="term" value="C:TORC1 complex"/>
    <property type="evidence" value="ECO:0007669"/>
    <property type="project" value="UniProtKB-ARBA"/>
</dbReference>
<evidence type="ECO:0000256" key="11">
    <source>
        <dbReference type="SAM" id="MobiDB-lite"/>
    </source>
</evidence>
<keyword evidence="2 10" id="KW-0723">Serine/threonine-protein kinase</keyword>